<sequence>MSQEKLDAIDNCLFELLELVENFNEIRIKSNKELSSGYFNLAKSKYSLGAGAFTSLSYDKRMTCGAKITCDKIDDKELVQFKLGGEMYEKKVKSTENESNIKNRNNEEKTEQNKTNIEEVKFRNPLLWYGVLVPQSLRSSQKDFKNALTSIVELTNLSLKINEKYNEYKELTEN</sequence>
<proteinExistence type="predicted"/>
<dbReference type="PANTHER" id="PTHR31996">
    <property type="entry name" value="COILED-COIL DOMAIN-CONTAINING PROTEIN 115"/>
    <property type="match status" value="1"/>
</dbReference>
<dbReference type="InterPro" id="IPR040357">
    <property type="entry name" value="Vma22/CCDC115"/>
</dbReference>
<evidence type="ECO:0000256" key="1">
    <source>
        <dbReference type="ARBA" id="ARBA00093634"/>
    </source>
</evidence>
<dbReference type="AlphaFoldDB" id="A0A1Y1VLT8"/>
<keyword evidence="4" id="KW-1185">Reference proteome</keyword>
<dbReference type="Proteomes" id="UP000193719">
    <property type="component" value="Unassembled WGS sequence"/>
</dbReference>
<dbReference type="GO" id="GO:0070072">
    <property type="term" value="P:vacuolar proton-transporting V-type ATPase complex assembly"/>
    <property type="evidence" value="ECO:0007669"/>
    <property type="project" value="InterPro"/>
</dbReference>
<accession>A0A1Y1VLT8</accession>
<reference evidence="3 4" key="1">
    <citation type="submission" date="2016-08" db="EMBL/GenBank/DDBJ databases">
        <title>Genomes of anaerobic fungi encode conserved fungal cellulosomes for biomass hydrolysis.</title>
        <authorList>
            <consortium name="DOE Joint Genome Institute"/>
            <person name="Haitjema C.H."/>
            <person name="Gilmore S.P."/>
            <person name="Henske J.K."/>
            <person name="Solomon K.V."/>
            <person name="De Groot R."/>
            <person name="Kuo A."/>
            <person name="Mondo S.J."/>
            <person name="Salamov A.A."/>
            <person name="Labutti K."/>
            <person name="Zhao Z."/>
            <person name="Chiniquy J."/>
            <person name="Barry K."/>
            <person name="Brewer H.M."/>
            <person name="Purvine S.O."/>
            <person name="Wright A.T."/>
            <person name="Boxma B."/>
            <person name="Van Alen T."/>
            <person name="Hackstein J.H."/>
            <person name="Baker S.E."/>
            <person name="Grigoriev I.V."/>
            <person name="O'Malley M.A."/>
        </authorList>
    </citation>
    <scope>NUCLEOTIDE SEQUENCE [LARGE SCALE GENOMIC DNA]</scope>
    <source>
        <strain evidence="4">finn</strain>
    </source>
</reference>
<dbReference type="OrthoDB" id="2137243at2759"/>
<reference evidence="3 4" key="2">
    <citation type="submission" date="2016-08" db="EMBL/GenBank/DDBJ databases">
        <title>Pervasive Adenine N6-methylation of Active Genes in Fungi.</title>
        <authorList>
            <consortium name="DOE Joint Genome Institute"/>
            <person name="Mondo S.J."/>
            <person name="Dannebaum R.O."/>
            <person name="Kuo R.C."/>
            <person name="Labutti K."/>
            <person name="Haridas S."/>
            <person name="Kuo A."/>
            <person name="Salamov A."/>
            <person name="Ahrendt S.R."/>
            <person name="Lipzen A."/>
            <person name="Sullivan W."/>
            <person name="Andreopoulos W.B."/>
            <person name="Clum A."/>
            <person name="Lindquist E."/>
            <person name="Daum C."/>
            <person name="Ramamoorthy G.K."/>
            <person name="Gryganskyi A."/>
            <person name="Culley D."/>
            <person name="Magnuson J.K."/>
            <person name="James T.Y."/>
            <person name="O'Malley M.A."/>
            <person name="Stajich J.E."/>
            <person name="Spatafora J.W."/>
            <person name="Visel A."/>
            <person name="Grigoriev I.V."/>
        </authorList>
    </citation>
    <scope>NUCLEOTIDE SEQUENCE [LARGE SCALE GENOMIC DNA]</scope>
    <source>
        <strain evidence="4">finn</strain>
    </source>
</reference>
<feature type="region of interest" description="Disordered" evidence="2">
    <location>
        <begin position="94"/>
        <end position="113"/>
    </location>
</feature>
<dbReference type="Pfam" id="PF21730">
    <property type="entry name" value="Vma22_CCDC115"/>
    <property type="match status" value="1"/>
</dbReference>
<organism evidence="3 4">
    <name type="scientific">Piromyces finnis</name>
    <dbReference type="NCBI Taxonomy" id="1754191"/>
    <lineage>
        <taxon>Eukaryota</taxon>
        <taxon>Fungi</taxon>
        <taxon>Fungi incertae sedis</taxon>
        <taxon>Chytridiomycota</taxon>
        <taxon>Chytridiomycota incertae sedis</taxon>
        <taxon>Neocallimastigomycetes</taxon>
        <taxon>Neocallimastigales</taxon>
        <taxon>Neocallimastigaceae</taxon>
        <taxon>Piromyces</taxon>
    </lineage>
</organism>
<dbReference type="EMBL" id="MCFH01000002">
    <property type="protein sequence ID" value="ORX59893.1"/>
    <property type="molecule type" value="Genomic_DNA"/>
</dbReference>
<evidence type="ECO:0000256" key="2">
    <source>
        <dbReference type="SAM" id="MobiDB-lite"/>
    </source>
</evidence>
<dbReference type="PANTHER" id="PTHR31996:SF2">
    <property type="entry name" value="COILED-COIL DOMAIN-CONTAINING PROTEIN 115"/>
    <property type="match status" value="1"/>
</dbReference>
<evidence type="ECO:0000313" key="4">
    <source>
        <dbReference type="Proteomes" id="UP000193719"/>
    </source>
</evidence>
<gene>
    <name evidence="3" type="ORF">BCR36DRAFT_579339</name>
</gene>
<dbReference type="GO" id="GO:0051082">
    <property type="term" value="F:unfolded protein binding"/>
    <property type="evidence" value="ECO:0007669"/>
    <property type="project" value="TreeGrafter"/>
</dbReference>
<evidence type="ECO:0000313" key="3">
    <source>
        <dbReference type="EMBL" id="ORX59893.1"/>
    </source>
</evidence>
<protein>
    <recommendedName>
        <fullName evidence="1">Vacuolar ATPase assembly protein VMA22</fullName>
    </recommendedName>
</protein>
<dbReference type="GO" id="GO:1990871">
    <property type="term" value="C:Vma12-Vma22 assembly complex"/>
    <property type="evidence" value="ECO:0007669"/>
    <property type="project" value="TreeGrafter"/>
</dbReference>
<comment type="caution">
    <text evidence="3">The sequence shown here is derived from an EMBL/GenBank/DDBJ whole genome shotgun (WGS) entry which is preliminary data.</text>
</comment>
<name>A0A1Y1VLT8_9FUNG</name>
<dbReference type="STRING" id="1754191.A0A1Y1VLT8"/>